<accession>A0A7J7J9C5</accession>
<keyword evidence="2" id="KW-1185">Reference proteome</keyword>
<proteinExistence type="predicted"/>
<dbReference type="EMBL" id="VXIV02002926">
    <property type="protein sequence ID" value="KAF6021968.1"/>
    <property type="molecule type" value="Genomic_DNA"/>
</dbReference>
<evidence type="ECO:0000313" key="2">
    <source>
        <dbReference type="Proteomes" id="UP000593567"/>
    </source>
</evidence>
<name>A0A7J7J9C5_BUGNE</name>
<sequence>MNIKVCATCTTFFLLVYATLVNIMKRLSCMPLFLVTFMVITQMHASAVPCTCSQTVNCFASPCYNAHPCYKANTECVDAYCKGCHYYYKNTVTGQVAYDCPRTCDP</sequence>
<dbReference type="Proteomes" id="UP000593567">
    <property type="component" value="Unassembled WGS sequence"/>
</dbReference>
<reference evidence="1" key="1">
    <citation type="submission" date="2020-06" db="EMBL/GenBank/DDBJ databases">
        <title>Draft genome of Bugula neritina, a colonial animal packing powerful symbionts and potential medicines.</title>
        <authorList>
            <person name="Rayko M."/>
        </authorList>
    </citation>
    <scope>NUCLEOTIDE SEQUENCE [LARGE SCALE GENOMIC DNA]</scope>
    <source>
        <strain evidence="1">Kwan_BN1</strain>
    </source>
</reference>
<organism evidence="1 2">
    <name type="scientific">Bugula neritina</name>
    <name type="common">Brown bryozoan</name>
    <name type="synonym">Sertularia neritina</name>
    <dbReference type="NCBI Taxonomy" id="10212"/>
    <lineage>
        <taxon>Eukaryota</taxon>
        <taxon>Metazoa</taxon>
        <taxon>Spiralia</taxon>
        <taxon>Lophotrochozoa</taxon>
        <taxon>Bryozoa</taxon>
        <taxon>Gymnolaemata</taxon>
        <taxon>Cheilostomatida</taxon>
        <taxon>Flustrina</taxon>
        <taxon>Buguloidea</taxon>
        <taxon>Bugulidae</taxon>
        <taxon>Bugula</taxon>
    </lineage>
</organism>
<protein>
    <submittedName>
        <fullName evidence="1">Uncharacterized protein</fullName>
    </submittedName>
</protein>
<gene>
    <name evidence="1" type="ORF">EB796_019717</name>
</gene>
<dbReference type="AlphaFoldDB" id="A0A7J7J9C5"/>
<evidence type="ECO:0000313" key="1">
    <source>
        <dbReference type="EMBL" id="KAF6021968.1"/>
    </source>
</evidence>
<comment type="caution">
    <text evidence="1">The sequence shown here is derived from an EMBL/GenBank/DDBJ whole genome shotgun (WGS) entry which is preliminary data.</text>
</comment>